<feature type="domain" description="Acyl-ACP thioesterase N-terminal hotdog" evidence="8">
    <location>
        <begin position="17"/>
        <end position="128"/>
    </location>
</feature>
<keyword evidence="7" id="KW-0275">Fatty acid biosynthesis</keyword>
<evidence type="ECO:0000256" key="6">
    <source>
        <dbReference type="ARBA" id="ARBA00023098"/>
    </source>
</evidence>
<dbReference type="InterPro" id="IPR029069">
    <property type="entry name" value="HotDog_dom_sf"/>
</dbReference>
<dbReference type="InterPro" id="IPR049427">
    <property type="entry name" value="Acyl-ACP_TE_C"/>
</dbReference>
<dbReference type="Proteomes" id="UP000187166">
    <property type="component" value="Unassembled WGS sequence"/>
</dbReference>
<dbReference type="InterPro" id="IPR045023">
    <property type="entry name" value="FATA/B"/>
</dbReference>
<keyword evidence="11" id="KW-1185">Reference proteome</keyword>
<evidence type="ECO:0000256" key="4">
    <source>
        <dbReference type="ARBA" id="ARBA00022832"/>
    </source>
</evidence>
<dbReference type="STRING" id="1465756.BIV18_02555"/>
<organism evidence="10 11">
    <name type="scientific">Peptoniphilus porci</name>
    <dbReference type="NCBI Taxonomy" id="2652280"/>
    <lineage>
        <taxon>Bacteria</taxon>
        <taxon>Bacillati</taxon>
        <taxon>Bacillota</taxon>
        <taxon>Tissierellia</taxon>
        <taxon>Tissierellales</taxon>
        <taxon>Peptoniphilaceae</taxon>
        <taxon>Peptoniphilus</taxon>
    </lineage>
</organism>
<evidence type="ECO:0000259" key="8">
    <source>
        <dbReference type="Pfam" id="PF01643"/>
    </source>
</evidence>
<keyword evidence="3" id="KW-0378">Hydrolase</keyword>
<dbReference type="AlphaFoldDB" id="A0A1U7LYN2"/>
<evidence type="ECO:0000256" key="3">
    <source>
        <dbReference type="ARBA" id="ARBA00022801"/>
    </source>
</evidence>
<dbReference type="Pfam" id="PF01643">
    <property type="entry name" value="Acyl-ACP_TE"/>
    <property type="match status" value="1"/>
</dbReference>
<proteinExistence type="inferred from homology"/>
<dbReference type="PANTHER" id="PTHR31727:SF6">
    <property type="entry name" value="OLEOYL-ACYL CARRIER PROTEIN THIOESTERASE 1, CHLOROPLASTIC"/>
    <property type="match status" value="1"/>
</dbReference>
<evidence type="ECO:0000313" key="11">
    <source>
        <dbReference type="Proteomes" id="UP000187166"/>
    </source>
</evidence>
<evidence type="ECO:0000256" key="7">
    <source>
        <dbReference type="ARBA" id="ARBA00023160"/>
    </source>
</evidence>
<dbReference type="SUPFAM" id="SSF54637">
    <property type="entry name" value="Thioesterase/thiol ester dehydrase-isomerase"/>
    <property type="match status" value="2"/>
</dbReference>
<keyword evidence="6" id="KW-0443">Lipid metabolism</keyword>
<dbReference type="GO" id="GO:0000036">
    <property type="term" value="F:acyl carrier activity"/>
    <property type="evidence" value="ECO:0007669"/>
    <property type="project" value="TreeGrafter"/>
</dbReference>
<dbReference type="PANTHER" id="PTHR31727">
    <property type="entry name" value="OLEOYL-ACYL CARRIER PROTEIN THIOESTERASE 1, CHLOROPLASTIC"/>
    <property type="match status" value="1"/>
</dbReference>
<evidence type="ECO:0000259" key="9">
    <source>
        <dbReference type="Pfam" id="PF20791"/>
    </source>
</evidence>
<name>A0A1U7LYN2_9FIRM</name>
<dbReference type="Pfam" id="PF20791">
    <property type="entry name" value="Acyl-ACP_TE_C"/>
    <property type="match status" value="1"/>
</dbReference>
<keyword evidence="5" id="KW-0809">Transit peptide</keyword>
<dbReference type="GO" id="GO:0016297">
    <property type="term" value="F:fatty acyl-[ACP] hydrolase activity"/>
    <property type="evidence" value="ECO:0007669"/>
    <property type="project" value="InterPro"/>
</dbReference>
<gene>
    <name evidence="10" type="ORF">BIV18_02555</name>
</gene>
<evidence type="ECO:0000313" key="10">
    <source>
        <dbReference type="EMBL" id="OLR64504.1"/>
    </source>
</evidence>
<evidence type="ECO:0000256" key="1">
    <source>
        <dbReference type="ARBA" id="ARBA00006500"/>
    </source>
</evidence>
<protein>
    <submittedName>
        <fullName evidence="10">Acyl-ACP thioesterase</fullName>
    </submittedName>
</protein>
<keyword evidence="4" id="KW-0276">Fatty acid metabolism</keyword>
<dbReference type="InterPro" id="IPR002864">
    <property type="entry name" value="Acyl-ACP_thioesterase_NHD"/>
</dbReference>
<dbReference type="Gene3D" id="3.10.129.10">
    <property type="entry name" value="Hotdog Thioesterase"/>
    <property type="match status" value="1"/>
</dbReference>
<accession>A0A1U7LYN2</accession>
<evidence type="ECO:0000256" key="2">
    <source>
        <dbReference type="ARBA" id="ARBA00022516"/>
    </source>
</evidence>
<comment type="similarity">
    <text evidence="1">Belongs to the acyl-ACP thioesterase family.</text>
</comment>
<evidence type="ECO:0000256" key="5">
    <source>
        <dbReference type="ARBA" id="ARBA00022946"/>
    </source>
</evidence>
<reference evidence="10 11" key="1">
    <citation type="journal article" date="2016" name="Appl. Environ. Microbiol.">
        <title>Function and Phylogeny of Bacterial Butyryl Coenzyme A:Acetate Transferases and Their Diversity in the Proximal Colon of Swine.</title>
        <authorList>
            <person name="Trachsel J."/>
            <person name="Bayles D.O."/>
            <person name="Looft T."/>
            <person name="Levine U.Y."/>
            <person name="Allen H.K."/>
        </authorList>
    </citation>
    <scope>NUCLEOTIDE SEQUENCE [LARGE SCALE GENOMIC DNA]</scope>
    <source>
        <strain evidence="10 11">35-6-1</strain>
    </source>
</reference>
<keyword evidence="2" id="KW-0444">Lipid biosynthesis</keyword>
<comment type="caution">
    <text evidence="10">The sequence shown here is derived from an EMBL/GenBank/DDBJ whole genome shotgun (WGS) entry which is preliminary data.</text>
</comment>
<sequence length="241" mass="28810">MNIYEREFVVEDFLCKKGELSLNYIINYFMETSNCQSISLGEDSDNLINKGYTWMIYKWFIKILKYPKAYQRIKVKTWASGFKGINAFREFEMYVEGERIVSASSNFILIDLKKRKPIKIPKEISKIYSINDVKNFDKIERVNEPKDIETINIFDYKILKSDIDINNHMNNSVYAMLLYEALPESFYNIKFTDVNINYVKELKYGDHVCIYVYLEDDKLYFFFKNKEKSELYARACCHYIS</sequence>
<dbReference type="EMBL" id="MJIH01000001">
    <property type="protein sequence ID" value="OLR64504.1"/>
    <property type="molecule type" value="Genomic_DNA"/>
</dbReference>
<feature type="domain" description="Acyl-ACP thioesterase-like C-terminal" evidence="9">
    <location>
        <begin position="148"/>
        <end position="213"/>
    </location>
</feature>